<name>A0A7J3VSW7_CALS0</name>
<evidence type="ECO:0008006" key="3">
    <source>
        <dbReference type="Google" id="ProtNLM"/>
    </source>
</evidence>
<feature type="transmembrane region" description="Helical" evidence="1">
    <location>
        <begin position="52"/>
        <end position="72"/>
    </location>
</feature>
<reference evidence="2" key="1">
    <citation type="journal article" date="2020" name="mSystems">
        <title>Genome- and Community-Level Interaction Insights into Carbon Utilization and Element Cycling Functions of Hydrothermarchaeota in Hydrothermal Sediment.</title>
        <authorList>
            <person name="Zhou Z."/>
            <person name="Liu Y."/>
            <person name="Xu W."/>
            <person name="Pan J."/>
            <person name="Luo Z.H."/>
            <person name="Li M."/>
        </authorList>
    </citation>
    <scope>NUCLEOTIDE SEQUENCE [LARGE SCALE GENOMIC DNA]</scope>
    <source>
        <strain evidence="2">SpSt-1074</strain>
    </source>
</reference>
<organism evidence="2">
    <name type="scientific">Caldiarchaeum subterraneum</name>
    <dbReference type="NCBI Taxonomy" id="311458"/>
    <lineage>
        <taxon>Archaea</taxon>
        <taxon>Nitrososphaerota</taxon>
        <taxon>Candidatus Caldarchaeales</taxon>
        <taxon>Candidatus Caldarchaeaceae</taxon>
        <taxon>Candidatus Caldarchaeum</taxon>
    </lineage>
</organism>
<dbReference type="EMBL" id="DRXH01000091">
    <property type="protein sequence ID" value="HHM44207.1"/>
    <property type="molecule type" value="Genomic_DNA"/>
</dbReference>
<comment type="caution">
    <text evidence="2">The sequence shown here is derived from an EMBL/GenBank/DDBJ whole genome shotgun (WGS) entry which is preliminary data.</text>
</comment>
<sequence length="76" mass="8502">MQQDVITGWSTLLGLTLILLGFAILVLPLVARHLTDVEKIHPLLLIGWRFDGFYVGTSPLLIIALLAVYLLLRYLS</sequence>
<gene>
    <name evidence="2" type="ORF">ENM31_02775</name>
</gene>
<keyword evidence="1" id="KW-0472">Membrane</keyword>
<keyword evidence="1" id="KW-1133">Transmembrane helix</keyword>
<accession>A0A7J3VSW7</accession>
<protein>
    <recommendedName>
        <fullName evidence="3">DUF2905 domain-containing protein</fullName>
    </recommendedName>
</protein>
<evidence type="ECO:0000313" key="2">
    <source>
        <dbReference type="EMBL" id="HHM44207.1"/>
    </source>
</evidence>
<feature type="transmembrane region" description="Helical" evidence="1">
    <location>
        <begin position="12"/>
        <end position="32"/>
    </location>
</feature>
<proteinExistence type="predicted"/>
<keyword evidence="1" id="KW-0812">Transmembrane</keyword>
<evidence type="ECO:0000256" key="1">
    <source>
        <dbReference type="SAM" id="Phobius"/>
    </source>
</evidence>
<dbReference type="AlphaFoldDB" id="A0A7J3VSW7"/>